<sequence length="233" mass="26037">MVFERYCHVDGKKIQIMDHAPTKHTSCCDYGYKATLMEAYSNRGTNFDMIIQCLETLDNSVVHPDYHHHRVVLIIATYVASLYLGRQFVSNPKHDCSKERQLSGNNITGRIPDELGNLTSIRTLDHSFNQLHGAIPNSLGKLWMLQHLDISNNNLSGDVLLNGSFPNIPSSSFAGNPNLRVSIATHETPTIPRSRSPSAFMDNGKKAHFCTNNVKITFFTPSTCVTYILGDLL</sequence>
<evidence type="ECO:0000256" key="8">
    <source>
        <dbReference type="ARBA" id="ARBA00023170"/>
    </source>
</evidence>
<dbReference type="GO" id="GO:0016020">
    <property type="term" value="C:membrane"/>
    <property type="evidence" value="ECO:0007669"/>
    <property type="project" value="UniProtKB-SubCell"/>
</dbReference>
<evidence type="ECO:0000313" key="10">
    <source>
        <dbReference type="EMBL" id="PWA89416.1"/>
    </source>
</evidence>
<dbReference type="Pfam" id="PF00560">
    <property type="entry name" value="LRR_1"/>
    <property type="match status" value="2"/>
</dbReference>
<dbReference type="EMBL" id="PKPP01000721">
    <property type="protein sequence ID" value="PWA89416.1"/>
    <property type="molecule type" value="Genomic_DNA"/>
</dbReference>
<proteinExistence type="predicted"/>
<dbReference type="PANTHER" id="PTHR27000:SF642">
    <property type="entry name" value="INACTIVE LEUCINE-RICH REPEAT RECEPTOR KINASE XIAO-RELATED"/>
    <property type="match status" value="1"/>
</dbReference>
<protein>
    <submittedName>
        <fullName evidence="10">Concanavalin A-like lectin/glucanase, subgroup</fullName>
    </submittedName>
</protein>
<accession>A0A2U1PUI3</accession>
<comment type="caution">
    <text evidence="10">The sequence shown here is derived from an EMBL/GenBank/DDBJ whole genome shotgun (WGS) entry which is preliminary data.</text>
</comment>
<evidence type="ECO:0000256" key="4">
    <source>
        <dbReference type="ARBA" id="ARBA00022729"/>
    </source>
</evidence>
<dbReference type="STRING" id="35608.A0A2U1PUI3"/>
<keyword evidence="9" id="KW-0325">Glycoprotein</keyword>
<keyword evidence="11" id="KW-1185">Reference proteome</keyword>
<keyword evidence="5" id="KW-0677">Repeat</keyword>
<dbReference type="OrthoDB" id="1748906at2759"/>
<keyword evidence="6" id="KW-1133">Transmembrane helix</keyword>
<dbReference type="PANTHER" id="PTHR27000">
    <property type="entry name" value="LEUCINE-RICH REPEAT RECEPTOR-LIKE PROTEIN KINASE FAMILY PROTEIN-RELATED"/>
    <property type="match status" value="1"/>
</dbReference>
<evidence type="ECO:0000313" key="11">
    <source>
        <dbReference type="Proteomes" id="UP000245207"/>
    </source>
</evidence>
<evidence type="ECO:0000256" key="1">
    <source>
        <dbReference type="ARBA" id="ARBA00004479"/>
    </source>
</evidence>
<evidence type="ECO:0000256" key="9">
    <source>
        <dbReference type="ARBA" id="ARBA00023180"/>
    </source>
</evidence>
<name>A0A2U1PUI3_ARTAN</name>
<evidence type="ECO:0000256" key="6">
    <source>
        <dbReference type="ARBA" id="ARBA00022989"/>
    </source>
</evidence>
<evidence type="ECO:0000256" key="3">
    <source>
        <dbReference type="ARBA" id="ARBA00022692"/>
    </source>
</evidence>
<keyword evidence="8" id="KW-0675">Receptor</keyword>
<keyword evidence="10" id="KW-0430">Lectin</keyword>
<evidence type="ECO:0000256" key="7">
    <source>
        <dbReference type="ARBA" id="ARBA00023136"/>
    </source>
</evidence>
<dbReference type="Proteomes" id="UP000245207">
    <property type="component" value="Unassembled WGS sequence"/>
</dbReference>
<dbReference type="SUPFAM" id="SSF52058">
    <property type="entry name" value="L domain-like"/>
    <property type="match status" value="1"/>
</dbReference>
<keyword evidence="7" id="KW-0472">Membrane</keyword>
<keyword evidence="4" id="KW-0732">Signal</keyword>
<dbReference type="InterPro" id="IPR032675">
    <property type="entry name" value="LRR_dom_sf"/>
</dbReference>
<keyword evidence="3" id="KW-0812">Transmembrane</keyword>
<gene>
    <name evidence="10" type="ORF">CTI12_AA107270</name>
</gene>
<evidence type="ECO:0000256" key="5">
    <source>
        <dbReference type="ARBA" id="ARBA00022737"/>
    </source>
</evidence>
<dbReference type="GO" id="GO:0030246">
    <property type="term" value="F:carbohydrate binding"/>
    <property type="evidence" value="ECO:0007669"/>
    <property type="project" value="UniProtKB-KW"/>
</dbReference>
<dbReference type="AlphaFoldDB" id="A0A2U1PUI3"/>
<dbReference type="InterPro" id="IPR001611">
    <property type="entry name" value="Leu-rich_rpt"/>
</dbReference>
<reference evidence="10 11" key="1">
    <citation type="journal article" date="2018" name="Mol. Plant">
        <title>The genome of Artemisia annua provides insight into the evolution of Asteraceae family and artemisinin biosynthesis.</title>
        <authorList>
            <person name="Shen Q."/>
            <person name="Zhang L."/>
            <person name="Liao Z."/>
            <person name="Wang S."/>
            <person name="Yan T."/>
            <person name="Shi P."/>
            <person name="Liu M."/>
            <person name="Fu X."/>
            <person name="Pan Q."/>
            <person name="Wang Y."/>
            <person name="Lv Z."/>
            <person name="Lu X."/>
            <person name="Zhang F."/>
            <person name="Jiang W."/>
            <person name="Ma Y."/>
            <person name="Chen M."/>
            <person name="Hao X."/>
            <person name="Li L."/>
            <person name="Tang Y."/>
            <person name="Lv G."/>
            <person name="Zhou Y."/>
            <person name="Sun X."/>
            <person name="Brodelius P.E."/>
            <person name="Rose J.K.C."/>
            <person name="Tang K."/>
        </authorList>
    </citation>
    <scope>NUCLEOTIDE SEQUENCE [LARGE SCALE GENOMIC DNA]</scope>
    <source>
        <strain evidence="11">cv. Huhao1</strain>
        <tissue evidence="10">Leaf</tissue>
    </source>
</reference>
<organism evidence="10 11">
    <name type="scientific">Artemisia annua</name>
    <name type="common">Sweet wormwood</name>
    <dbReference type="NCBI Taxonomy" id="35608"/>
    <lineage>
        <taxon>Eukaryota</taxon>
        <taxon>Viridiplantae</taxon>
        <taxon>Streptophyta</taxon>
        <taxon>Embryophyta</taxon>
        <taxon>Tracheophyta</taxon>
        <taxon>Spermatophyta</taxon>
        <taxon>Magnoliopsida</taxon>
        <taxon>eudicotyledons</taxon>
        <taxon>Gunneridae</taxon>
        <taxon>Pentapetalae</taxon>
        <taxon>asterids</taxon>
        <taxon>campanulids</taxon>
        <taxon>Asterales</taxon>
        <taxon>Asteraceae</taxon>
        <taxon>Asteroideae</taxon>
        <taxon>Anthemideae</taxon>
        <taxon>Artemisiinae</taxon>
        <taxon>Artemisia</taxon>
    </lineage>
</organism>
<evidence type="ECO:0000256" key="2">
    <source>
        <dbReference type="ARBA" id="ARBA00022614"/>
    </source>
</evidence>
<comment type="subcellular location">
    <subcellularLocation>
        <location evidence="1">Membrane</location>
        <topology evidence="1">Single-pass type I membrane protein</topology>
    </subcellularLocation>
</comment>
<dbReference type="Gene3D" id="3.80.10.10">
    <property type="entry name" value="Ribonuclease Inhibitor"/>
    <property type="match status" value="1"/>
</dbReference>
<keyword evidence="2" id="KW-0433">Leucine-rich repeat</keyword>